<keyword evidence="1" id="KW-0547">Nucleotide-binding</keyword>
<evidence type="ECO:0000259" key="2">
    <source>
        <dbReference type="PROSITE" id="PS50975"/>
    </source>
</evidence>
<name>A0ABS4XHX4_9MICC</name>
<gene>
    <name evidence="3" type="ORF">JOF47_003582</name>
</gene>
<dbReference type="InterPro" id="IPR011761">
    <property type="entry name" value="ATP-grasp"/>
</dbReference>
<comment type="caution">
    <text evidence="3">The sequence shown here is derived from an EMBL/GenBank/DDBJ whole genome shotgun (WGS) entry which is preliminary data.</text>
</comment>
<dbReference type="PROSITE" id="PS50975">
    <property type="entry name" value="ATP_GRASP"/>
    <property type="match status" value="1"/>
</dbReference>
<dbReference type="Gene3D" id="3.30.470.20">
    <property type="entry name" value="ATP-grasp fold, B domain"/>
    <property type="match status" value="1"/>
</dbReference>
<proteinExistence type="predicted"/>
<dbReference type="SUPFAM" id="SSF56059">
    <property type="entry name" value="Glutathione synthetase ATP-binding domain-like"/>
    <property type="match status" value="1"/>
</dbReference>
<dbReference type="EMBL" id="JAGIOF010000001">
    <property type="protein sequence ID" value="MBP2388071.1"/>
    <property type="molecule type" value="Genomic_DNA"/>
</dbReference>
<keyword evidence="3" id="KW-0436">Ligase</keyword>
<evidence type="ECO:0000256" key="1">
    <source>
        <dbReference type="PROSITE-ProRule" id="PRU00409"/>
    </source>
</evidence>
<keyword evidence="1" id="KW-0067">ATP-binding</keyword>
<keyword evidence="4" id="KW-1185">Reference proteome</keyword>
<protein>
    <submittedName>
        <fullName evidence="3">D-aspartate ligase</fullName>
        <ecNumber evidence="3">6.3.1.12</ecNumber>
    </submittedName>
</protein>
<reference evidence="3 4" key="1">
    <citation type="submission" date="2021-03" db="EMBL/GenBank/DDBJ databases">
        <title>Sequencing the genomes of 1000 actinobacteria strains.</title>
        <authorList>
            <person name="Klenk H.-P."/>
        </authorList>
    </citation>
    <scope>NUCLEOTIDE SEQUENCE [LARGE SCALE GENOMIC DNA]</scope>
    <source>
        <strain evidence="3 4">DSM 15797</strain>
    </source>
</reference>
<dbReference type="Proteomes" id="UP001296993">
    <property type="component" value="Unassembled WGS sequence"/>
</dbReference>
<feature type="domain" description="ATP-grasp" evidence="2">
    <location>
        <begin position="131"/>
        <end position="338"/>
    </location>
</feature>
<sequence>MRIPSEQSFVPVILGGDIGTYSLAREFHQEHGAISAVVPSVMTGIVDHSRILDARPFADQGNEAAFLDFVISLGREFSAGASGPRPLLLLGGADQHIRFIARNAERLRVWFTVPYVGESQLDRATEKDAFYELCRSLDIPFPGTVVHDCADAAADIEALPARLAEATVPLPAIVKPSDGVAWGQLEFAGKKKVHTVATEAELKDLVSKATAAGYAGTLVIQDLIPGGDSGMHIATFFSDQSGKVRFASCGRVIVEEHAPGALGNSAAIVAQPNDVAIEAGTKMLNELGWTGFSMFDMKLDPRDGSYKFFELNPRLGRNHFYISAAGANVSRFYVQEFLQDGLPEDPEFTQFQDEHLYTILPLRLLRRYVPEDMKQKVEKLISSKSYSHPLFYRKETDPRRWYYILVSTLNHYRKFKRHYPAP</sequence>
<organism evidence="3 4">
    <name type="scientific">Paeniglutamicibacter kerguelensis</name>
    <dbReference type="NCBI Taxonomy" id="254788"/>
    <lineage>
        <taxon>Bacteria</taxon>
        <taxon>Bacillati</taxon>
        <taxon>Actinomycetota</taxon>
        <taxon>Actinomycetes</taxon>
        <taxon>Micrococcales</taxon>
        <taxon>Micrococcaceae</taxon>
        <taxon>Paeniglutamicibacter</taxon>
    </lineage>
</organism>
<dbReference type="GO" id="GO:0034025">
    <property type="term" value="F:D-aspartate ligase activity"/>
    <property type="evidence" value="ECO:0007669"/>
    <property type="project" value="UniProtKB-EC"/>
</dbReference>
<evidence type="ECO:0000313" key="3">
    <source>
        <dbReference type="EMBL" id="MBP2388071.1"/>
    </source>
</evidence>
<dbReference type="RefSeq" id="WP_210000842.1">
    <property type="nucleotide sequence ID" value="NZ_BAAAJY010000001.1"/>
</dbReference>
<dbReference type="EC" id="6.3.1.12" evidence="3"/>
<accession>A0ABS4XHX4</accession>
<evidence type="ECO:0000313" key="4">
    <source>
        <dbReference type="Proteomes" id="UP001296993"/>
    </source>
</evidence>